<dbReference type="EMBL" id="FPAB01000005">
    <property type="protein sequence ID" value="SFS94519.1"/>
    <property type="molecule type" value="Genomic_DNA"/>
</dbReference>
<keyword evidence="4" id="KW-1185">Reference proteome</keyword>
<dbReference type="Proteomes" id="UP000198873">
    <property type="component" value="Unassembled WGS sequence"/>
</dbReference>
<dbReference type="AlphaFoldDB" id="A0A1I6TZ56"/>
<feature type="signal peptide" evidence="1">
    <location>
        <begin position="1"/>
        <end position="24"/>
    </location>
</feature>
<feature type="chain" id="PRO_5044373242" evidence="1">
    <location>
        <begin position="25"/>
        <end position="546"/>
    </location>
</feature>
<dbReference type="InterPro" id="IPR039424">
    <property type="entry name" value="SBP_5"/>
</dbReference>
<reference evidence="4" key="1">
    <citation type="submission" date="2016-10" db="EMBL/GenBank/DDBJ databases">
        <authorList>
            <person name="Varghese N."/>
            <person name="Submissions S."/>
        </authorList>
    </citation>
    <scope>NUCLEOTIDE SEQUENCE [LARGE SCALE GENOMIC DNA]</scope>
    <source>
        <strain evidence="4">CGMCC 4.7047</strain>
    </source>
</reference>
<name>A0A1I6TZ56_9ACTN</name>
<dbReference type="RefSeq" id="WP_019434854.1">
    <property type="nucleotide sequence ID" value="NZ_CP054938.1"/>
</dbReference>
<feature type="domain" description="Solute-binding protein family 5" evidence="2">
    <location>
        <begin position="90"/>
        <end position="466"/>
    </location>
</feature>
<dbReference type="SUPFAM" id="SSF53850">
    <property type="entry name" value="Periplasmic binding protein-like II"/>
    <property type="match status" value="1"/>
</dbReference>
<dbReference type="InterPro" id="IPR000914">
    <property type="entry name" value="SBP_5_dom"/>
</dbReference>
<dbReference type="GO" id="GO:1904680">
    <property type="term" value="F:peptide transmembrane transporter activity"/>
    <property type="evidence" value="ECO:0007669"/>
    <property type="project" value="TreeGrafter"/>
</dbReference>
<evidence type="ECO:0000259" key="2">
    <source>
        <dbReference type="Pfam" id="PF00496"/>
    </source>
</evidence>
<dbReference type="PROSITE" id="PS51257">
    <property type="entry name" value="PROKAR_LIPOPROTEIN"/>
    <property type="match status" value="1"/>
</dbReference>
<protein>
    <submittedName>
        <fullName evidence="3">Oligopeptide transport system substrate-binding protein</fullName>
    </submittedName>
</protein>
<dbReference type="STRING" id="1176198.SAMN05444716_105116"/>
<keyword evidence="1" id="KW-0732">Signal</keyword>
<dbReference type="Gene3D" id="3.90.76.10">
    <property type="entry name" value="Dipeptide-binding Protein, Domain 1"/>
    <property type="match status" value="1"/>
</dbReference>
<dbReference type="GO" id="GO:0043190">
    <property type="term" value="C:ATP-binding cassette (ABC) transporter complex"/>
    <property type="evidence" value="ECO:0007669"/>
    <property type="project" value="InterPro"/>
</dbReference>
<dbReference type="PANTHER" id="PTHR30290">
    <property type="entry name" value="PERIPLASMIC BINDING COMPONENT OF ABC TRANSPORTER"/>
    <property type="match status" value="1"/>
</dbReference>
<dbReference type="InterPro" id="IPR030678">
    <property type="entry name" value="Peptide/Ni-bd"/>
</dbReference>
<evidence type="ECO:0000313" key="4">
    <source>
        <dbReference type="Proteomes" id="UP000198873"/>
    </source>
</evidence>
<evidence type="ECO:0000256" key="1">
    <source>
        <dbReference type="SAM" id="SignalP"/>
    </source>
</evidence>
<dbReference type="GO" id="GO:0042597">
    <property type="term" value="C:periplasmic space"/>
    <property type="evidence" value="ECO:0007669"/>
    <property type="project" value="UniProtKB-ARBA"/>
</dbReference>
<dbReference type="GO" id="GO:0015833">
    <property type="term" value="P:peptide transport"/>
    <property type="evidence" value="ECO:0007669"/>
    <property type="project" value="TreeGrafter"/>
</dbReference>
<dbReference type="PIRSF" id="PIRSF002741">
    <property type="entry name" value="MppA"/>
    <property type="match status" value="1"/>
</dbReference>
<dbReference type="CDD" id="cd00995">
    <property type="entry name" value="PBP2_NikA_DppA_OppA_like"/>
    <property type="match status" value="1"/>
</dbReference>
<accession>A0A1I6TZ56</accession>
<evidence type="ECO:0000313" key="3">
    <source>
        <dbReference type="EMBL" id="SFS94519.1"/>
    </source>
</evidence>
<organism evidence="3 4">
    <name type="scientific">Streptomyces harbinensis</name>
    <dbReference type="NCBI Taxonomy" id="1176198"/>
    <lineage>
        <taxon>Bacteria</taxon>
        <taxon>Bacillati</taxon>
        <taxon>Actinomycetota</taxon>
        <taxon>Actinomycetes</taxon>
        <taxon>Kitasatosporales</taxon>
        <taxon>Streptomycetaceae</taxon>
        <taxon>Streptomyces</taxon>
    </lineage>
</organism>
<dbReference type="PANTHER" id="PTHR30290:SF83">
    <property type="entry name" value="ABC TRANSPORTER SUBSTRATE-BINDING PROTEIN"/>
    <property type="match status" value="1"/>
</dbReference>
<dbReference type="Pfam" id="PF00496">
    <property type="entry name" value="SBP_bac_5"/>
    <property type="match status" value="1"/>
</dbReference>
<gene>
    <name evidence="3" type="ORF">SAMN05444716_105116</name>
</gene>
<dbReference type="Gene3D" id="3.10.105.10">
    <property type="entry name" value="Dipeptide-binding Protein, Domain 3"/>
    <property type="match status" value="1"/>
</dbReference>
<proteinExistence type="predicted"/>
<dbReference type="Gene3D" id="3.40.190.10">
    <property type="entry name" value="Periplasmic binding protein-like II"/>
    <property type="match status" value="1"/>
</dbReference>
<sequence length="546" mass="59145">MRGARSAKWAAVAIVVALAATACGSDDDNGGSGDGGNASGNASGIVKVDGGEPQSALLPTSTNEQFGSLVIKNVFANLLDFEDDGSIKYVAAESIESNDDASVWTIKLKDGFTFHDGEKVTAQHYVDAWNWAANVENGQSQSAWFEDIEGYADVHPSEEGAEPTADTMSGLKVVDDTTFEVTLANPVSYYEYKLGYHVFAPLPSAFYDDPDAFGQAPIGQGPYQFTSWAHNEKITLTTYADYAGPNKAQNGGVEIIAYDNLSTAYQDLQSGNLDVLRQVDPKDLPVYQTDLGDRAIAQPYNATQSIVPAFYAGWGDLDDPSKVLQGVSMAIDRETITQTVLNGSRTPADSFTPPGVFGHLENAADGKTDFNPEEARRLVEEGGGVPGDKITLQINGDGGHAEWATAVCNDIIKNLDVECVLDTKPDFATDLADRRADKVVSMYRGGWLQDYPLNVNFLRDLYSSTAPSNYGRYSNEEVDELFKQGDQAGSFDETVTAYQEAEKVLWEDMPAIPLWYQNVNAGFSENVENVHFDVAGQPVIEDITVK</sequence>